<evidence type="ECO:0000256" key="3">
    <source>
        <dbReference type="ARBA" id="ARBA00022650"/>
    </source>
</evidence>
<name>A0A6I6ML49_9CAUL</name>
<dbReference type="SUPFAM" id="SSF88697">
    <property type="entry name" value="PUA domain-like"/>
    <property type="match status" value="1"/>
</dbReference>
<protein>
    <recommendedName>
        <fullName evidence="8">Glutamate 5-kinase</fullName>
        <ecNumber evidence="8">2.7.2.11</ecNumber>
    </recommendedName>
    <alternativeName>
        <fullName evidence="8">Gamma-glutamyl kinase</fullName>
        <shortName evidence="8">GK</shortName>
    </alternativeName>
</protein>
<dbReference type="FunFam" id="3.40.1160.10:FF:000018">
    <property type="entry name" value="Glutamate 5-kinase"/>
    <property type="match status" value="1"/>
</dbReference>
<dbReference type="GO" id="GO:0005829">
    <property type="term" value="C:cytosol"/>
    <property type="evidence" value="ECO:0007669"/>
    <property type="project" value="TreeGrafter"/>
</dbReference>
<evidence type="ECO:0000256" key="2">
    <source>
        <dbReference type="ARBA" id="ARBA00022605"/>
    </source>
</evidence>
<dbReference type="PANTHER" id="PTHR43654">
    <property type="entry name" value="GLUTAMATE 5-KINASE"/>
    <property type="match status" value="1"/>
</dbReference>
<dbReference type="PANTHER" id="PTHR43654:SF1">
    <property type="entry name" value="ISOPENTENYL PHOSPHATE KINASE"/>
    <property type="match status" value="1"/>
</dbReference>
<feature type="binding site" evidence="8">
    <location>
        <position position="11"/>
    </location>
    <ligand>
        <name>ATP</name>
        <dbReference type="ChEBI" id="CHEBI:30616"/>
    </ligand>
</feature>
<reference evidence="11" key="1">
    <citation type="submission" date="2019-12" db="EMBL/GenBank/DDBJ databases">
        <title>Complete genome of Terracaulis silvestris 0127_4.</title>
        <authorList>
            <person name="Vieira S."/>
            <person name="Riedel T."/>
            <person name="Sproer C."/>
            <person name="Pascual J."/>
            <person name="Boedeker C."/>
            <person name="Overmann J."/>
        </authorList>
    </citation>
    <scope>NUCLEOTIDE SEQUENCE [LARGE SCALE GENOMIC DNA]</scope>
    <source>
        <strain evidence="11">0127_4</strain>
    </source>
</reference>
<dbReference type="EMBL" id="CP047045">
    <property type="protein sequence ID" value="QGZ96095.1"/>
    <property type="molecule type" value="Genomic_DNA"/>
</dbReference>
<dbReference type="InterPro" id="IPR015947">
    <property type="entry name" value="PUA-like_sf"/>
</dbReference>
<dbReference type="InterPro" id="IPR001048">
    <property type="entry name" value="Asp/Glu/Uridylate_kinase"/>
</dbReference>
<dbReference type="EC" id="2.7.2.11" evidence="8"/>
<dbReference type="NCBIfam" id="TIGR01027">
    <property type="entry name" value="proB"/>
    <property type="match status" value="1"/>
</dbReference>
<dbReference type="InterPro" id="IPR005715">
    <property type="entry name" value="Glu_5kinase/COase_Synthase"/>
</dbReference>
<dbReference type="Gene3D" id="2.30.130.10">
    <property type="entry name" value="PUA domain"/>
    <property type="match status" value="1"/>
</dbReference>
<dbReference type="GO" id="GO:0004349">
    <property type="term" value="F:glutamate 5-kinase activity"/>
    <property type="evidence" value="ECO:0007669"/>
    <property type="project" value="UniProtKB-UniRule"/>
</dbReference>
<keyword evidence="1 8" id="KW-0963">Cytoplasm</keyword>
<dbReference type="InterPro" id="IPR041739">
    <property type="entry name" value="G5K_ProB"/>
</dbReference>
<dbReference type="PROSITE" id="PS50890">
    <property type="entry name" value="PUA"/>
    <property type="match status" value="1"/>
</dbReference>
<dbReference type="GO" id="GO:0005524">
    <property type="term" value="F:ATP binding"/>
    <property type="evidence" value="ECO:0007669"/>
    <property type="project" value="UniProtKB-KW"/>
</dbReference>
<keyword evidence="5 8" id="KW-0547">Nucleotide-binding</keyword>
<evidence type="ECO:0000256" key="7">
    <source>
        <dbReference type="ARBA" id="ARBA00022840"/>
    </source>
</evidence>
<dbReference type="UniPathway" id="UPA00098">
    <property type="reaction ID" value="UER00359"/>
</dbReference>
<dbReference type="PRINTS" id="PR00474">
    <property type="entry name" value="GLU5KINASE"/>
</dbReference>
<accession>A0A6I6ML49</accession>
<dbReference type="CDD" id="cd21157">
    <property type="entry name" value="PUA_G5K"/>
    <property type="match status" value="1"/>
</dbReference>
<dbReference type="PIRSF" id="PIRSF000729">
    <property type="entry name" value="GK"/>
    <property type="match status" value="1"/>
</dbReference>
<keyword evidence="7 8" id="KW-0067">ATP-binding</keyword>
<keyword evidence="6 8" id="KW-0418">Kinase</keyword>
<dbReference type="AlphaFoldDB" id="A0A6I6ML49"/>
<dbReference type="HAMAP" id="MF_00456">
    <property type="entry name" value="ProB"/>
    <property type="match status" value="1"/>
</dbReference>
<dbReference type="InterPro" id="IPR002478">
    <property type="entry name" value="PUA"/>
</dbReference>
<evidence type="ECO:0000313" key="11">
    <source>
        <dbReference type="Proteomes" id="UP000431269"/>
    </source>
</evidence>
<dbReference type="InterPro" id="IPR036974">
    <property type="entry name" value="PUA_sf"/>
</dbReference>
<dbReference type="Pfam" id="PF00696">
    <property type="entry name" value="AA_kinase"/>
    <property type="match status" value="1"/>
</dbReference>
<comment type="pathway">
    <text evidence="8">Amino-acid biosynthesis; L-proline biosynthesis; L-glutamate 5-semialdehyde from L-glutamate: step 1/2.</text>
</comment>
<comment type="catalytic activity">
    <reaction evidence="8">
        <text>L-glutamate + ATP = L-glutamyl 5-phosphate + ADP</text>
        <dbReference type="Rhea" id="RHEA:14877"/>
        <dbReference type="ChEBI" id="CHEBI:29985"/>
        <dbReference type="ChEBI" id="CHEBI:30616"/>
        <dbReference type="ChEBI" id="CHEBI:58274"/>
        <dbReference type="ChEBI" id="CHEBI:456216"/>
        <dbReference type="EC" id="2.7.2.11"/>
    </reaction>
</comment>
<dbReference type="InterPro" id="IPR001057">
    <property type="entry name" value="Glu/AcGlu_kinase"/>
</dbReference>
<dbReference type="InterPro" id="IPR011529">
    <property type="entry name" value="Glu_5kinase"/>
</dbReference>
<dbReference type="InterPro" id="IPR019797">
    <property type="entry name" value="Glutamate_5-kinase_CS"/>
</dbReference>
<evidence type="ECO:0000256" key="8">
    <source>
        <dbReference type="HAMAP-Rule" id="MF_00456"/>
    </source>
</evidence>
<evidence type="ECO:0000256" key="1">
    <source>
        <dbReference type="ARBA" id="ARBA00022490"/>
    </source>
</evidence>
<dbReference type="CDD" id="cd04242">
    <property type="entry name" value="AAK_G5K_ProB"/>
    <property type="match status" value="1"/>
</dbReference>
<dbReference type="KEGG" id="tsv:DSM104635_02952"/>
<feature type="binding site" evidence="8">
    <location>
        <begin position="170"/>
        <end position="171"/>
    </location>
    <ligand>
        <name>ATP</name>
        <dbReference type="ChEBI" id="CHEBI:30616"/>
    </ligand>
</feature>
<dbReference type="InterPro" id="IPR036393">
    <property type="entry name" value="AceGlu_kinase-like_sf"/>
</dbReference>
<comment type="subcellular location">
    <subcellularLocation>
        <location evidence="8">Cytoplasm</location>
    </subcellularLocation>
</comment>
<dbReference type="GO" id="GO:0003723">
    <property type="term" value="F:RNA binding"/>
    <property type="evidence" value="ECO:0007669"/>
    <property type="project" value="InterPro"/>
</dbReference>
<feature type="domain" description="PUA" evidence="9">
    <location>
        <begin position="276"/>
        <end position="358"/>
    </location>
</feature>
<feature type="binding site" evidence="8">
    <location>
        <begin position="211"/>
        <end position="217"/>
    </location>
    <ligand>
        <name>ATP</name>
        <dbReference type="ChEBI" id="CHEBI:30616"/>
    </ligand>
</feature>
<gene>
    <name evidence="8 10" type="primary">proB</name>
    <name evidence="10" type="ORF">DSM104635_02952</name>
</gene>
<evidence type="ECO:0000256" key="4">
    <source>
        <dbReference type="ARBA" id="ARBA00022679"/>
    </source>
</evidence>
<dbReference type="SUPFAM" id="SSF53633">
    <property type="entry name" value="Carbamate kinase-like"/>
    <property type="match status" value="1"/>
</dbReference>
<evidence type="ECO:0000313" key="10">
    <source>
        <dbReference type="EMBL" id="QGZ96095.1"/>
    </source>
</evidence>
<proteinExistence type="inferred from homology"/>
<sequence>MLATAKRVVVKIGSSLLVDGESGEPARAWLASLADDVAAMRAAGKSVLIVSSGAIALGRRALGLERLHRLEHKQAAAAAGQARLMGAYEEAFARHGIPVAQALLTTDDTERRRRWLNARATLETLLELGAVPIVNENDTVATVEIRYGDNDRLAARAAQMISADALVLLSDVDGLYSSDPRHDASAAFIPEVAGITREIEAMAGDPGALGSGGMRTKIEAAKIATSAGCAVAITRGDVAHPLAALEAGARATWFLPLATPRAAYKAWIAGTLAPRGALTVDAGAAAALRTGKSLLVSGVSQVSGAFEKGDAVRILDIDGAELARGLARYDAADAARIRGLKSADIAQALGYDAGAVIIHADDMVVTS</sequence>
<dbReference type="Pfam" id="PF01472">
    <property type="entry name" value="PUA"/>
    <property type="match status" value="1"/>
</dbReference>
<organism evidence="10 11">
    <name type="scientific">Terricaulis silvestris</name>
    <dbReference type="NCBI Taxonomy" id="2686094"/>
    <lineage>
        <taxon>Bacteria</taxon>
        <taxon>Pseudomonadati</taxon>
        <taxon>Pseudomonadota</taxon>
        <taxon>Alphaproteobacteria</taxon>
        <taxon>Caulobacterales</taxon>
        <taxon>Caulobacteraceae</taxon>
        <taxon>Terricaulis</taxon>
    </lineage>
</organism>
<keyword evidence="11" id="KW-1185">Reference proteome</keyword>
<dbReference type="SMART" id="SM00359">
    <property type="entry name" value="PUA"/>
    <property type="match status" value="1"/>
</dbReference>
<comment type="similarity">
    <text evidence="8">Belongs to the glutamate 5-kinase family.</text>
</comment>
<keyword evidence="2 8" id="KW-0028">Amino-acid biosynthesis</keyword>
<feature type="binding site" evidence="8">
    <location>
        <position position="138"/>
    </location>
    <ligand>
        <name>substrate</name>
    </ligand>
</feature>
<dbReference type="Gene3D" id="3.40.1160.10">
    <property type="entry name" value="Acetylglutamate kinase-like"/>
    <property type="match status" value="2"/>
</dbReference>
<evidence type="ECO:0000259" key="9">
    <source>
        <dbReference type="SMART" id="SM00359"/>
    </source>
</evidence>
<keyword evidence="4 8" id="KW-0808">Transferase</keyword>
<feature type="binding site" evidence="8">
    <location>
        <position position="52"/>
    </location>
    <ligand>
        <name>substrate</name>
    </ligand>
</feature>
<feature type="binding site" evidence="8">
    <location>
        <position position="150"/>
    </location>
    <ligand>
        <name>substrate</name>
    </ligand>
</feature>
<comment type="function">
    <text evidence="8">Catalyzes the transfer of a phosphate group to glutamate to form L-glutamate 5-phosphate.</text>
</comment>
<evidence type="ECO:0000256" key="5">
    <source>
        <dbReference type="ARBA" id="ARBA00022741"/>
    </source>
</evidence>
<keyword evidence="3 8" id="KW-0641">Proline biosynthesis</keyword>
<dbReference type="PROSITE" id="PS00902">
    <property type="entry name" value="GLUTAMATE_5_KINASE"/>
    <property type="match status" value="1"/>
</dbReference>
<dbReference type="GO" id="GO:0055129">
    <property type="term" value="P:L-proline biosynthetic process"/>
    <property type="evidence" value="ECO:0007669"/>
    <property type="project" value="UniProtKB-UniRule"/>
</dbReference>
<evidence type="ECO:0000256" key="6">
    <source>
        <dbReference type="ARBA" id="ARBA00022777"/>
    </source>
</evidence>
<dbReference type="Proteomes" id="UP000431269">
    <property type="component" value="Chromosome"/>
</dbReference>